<dbReference type="InterPro" id="IPR004167">
    <property type="entry name" value="PSBD"/>
</dbReference>
<gene>
    <name evidence="3" type="ORF">GMARGA_LOCUS41792</name>
</gene>
<feature type="domain" description="Peripheral subunit-binding (PSBD)" evidence="2">
    <location>
        <begin position="4"/>
        <end position="41"/>
    </location>
</feature>
<name>A0ABN7XEU8_GIGMA</name>
<reference evidence="3 4" key="1">
    <citation type="submission" date="2021-06" db="EMBL/GenBank/DDBJ databases">
        <authorList>
            <person name="Kallberg Y."/>
            <person name="Tangrot J."/>
            <person name="Rosling A."/>
        </authorList>
    </citation>
    <scope>NUCLEOTIDE SEQUENCE [LARGE SCALE GENOMIC DNA]</scope>
    <source>
        <strain evidence="3 4">120-4 pot B 10/14</strain>
    </source>
</reference>
<dbReference type="Proteomes" id="UP000789901">
    <property type="component" value="Unassembled WGS sequence"/>
</dbReference>
<dbReference type="PROSITE" id="PS51826">
    <property type="entry name" value="PSBD"/>
    <property type="match status" value="1"/>
</dbReference>
<organism evidence="3 4">
    <name type="scientific">Gigaspora margarita</name>
    <dbReference type="NCBI Taxonomy" id="4874"/>
    <lineage>
        <taxon>Eukaryota</taxon>
        <taxon>Fungi</taxon>
        <taxon>Fungi incertae sedis</taxon>
        <taxon>Mucoromycota</taxon>
        <taxon>Glomeromycotina</taxon>
        <taxon>Glomeromycetes</taxon>
        <taxon>Diversisporales</taxon>
        <taxon>Gigasporaceae</taxon>
        <taxon>Gigaspora</taxon>
    </lineage>
</organism>
<evidence type="ECO:0000259" key="2">
    <source>
        <dbReference type="PROSITE" id="PS51826"/>
    </source>
</evidence>
<dbReference type="Pfam" id="PF02817">
    <property type="entry name" value="E3_binding"/>
    <property type="match status" value="1"/>
</dbReference>
<dbReference type="InterPro" id="IPR036625">
    <property type="entry name" value="E3-bd_dom_sf"/>
</dbReference>
<evidence type="ECO:0000313" key="3">
    <source>
        <dbReference type="EMBL" id="CAG8852971.1"/>
    </source>
</evidence>
<protein>
    <submittedName>
        <fullName evidence="3">4125_t:CDS:1</fullName>
    </submittedName>
</protein>
<dbReference type="EMBL" id="CAJVQB010118297">
    <property type="protein sequence ID" value="CAG8852971.1"/>
    <property type="molecule type" value="Genomic_DNA"/>
</dbReference>
<dbReference type="Gene3D" id="4.10.320.10">
    <property type="entry name" value="E3-binding domain"/>
    <property type="match status" value="1"/>
</dbReference>
<sequence>VLILAIPAVWHTTKKYKVDISEIKGTGKRARITKDDVMNYITKKTQFVES</sequence>
<comment type="similarity">
    <text evidence="1">Belongs to the 2-oxoacid dehydrogenase family.</text>
</comment>
<feature type="non-terminal residue" evidence="3">
    <location>
        <position position="1"/>
    </location>
</feature>
<proteinExistence type="inferred from homology"/>
<feature type="non-terminal residue" evidence="3">
    <location>
        <position position="50"/>
    </location>
</feature>
<keyword evidence="4" id="KW-1185">Reference proteome</keyword>
<dbReference type="SUPFAM" id="SSF47005">
    <property type="entry name" value="Peripheral subunit-binding domain of 2-oxo acid dehydrogenase complex"/>
    <property type="match status" value="1"/>
</dbReference>
<evidence type="ECO:0000313" key="4">
    <source>
        <dbReference type="Proteomes" id="UP000789901"/>
    </source>
</evidence>
<accession>A0ABN7XEU8</accession>
<comment type="caution">
    <text evidence="3">The sequence shown here is derived from an EMBL/GenBank/DDBJ whole genome shotgun (WGS) entry which is preliminary data.</text>
</comment>
<evidence type="ECO:0000256" key="1">
    <source>
        <dbReference type="ARBA" id="ARBA00007317"/>
    </source>
</evidence>